<dbReference type="PANTHER" id="PTHR48090:SF3">
    <property type="entry name" value="UNDECAPRENYL-PHOSPHATE 4-DEOXY-4-FORMAMIDO-L-ARABINOSE TRANSFERASE"/>
    <property type="match status" value="1"/>
</dbReference>
<keyword evidence="5" id="KW-0448">Lipopolysaccharide biosynthesis</keyword>
<keyword evidence="10" id="KW-1185">Reference proteome</keyword>
<gene>
    <name evidence="9" type="ORF">HND93_03960</name>
</gene>
<keyword evidence="1" id="KW-1003">Cell membrane</keyword>
<evidence type="ECO:0000256" key="3">
    <source>
        <dbReference type="ARBA" id="ARBA00022679"/>
    </source>
</evidence>
<evidence type="ECO:0000259" key="8">
    <source>
        <dbReference type="Pfam" id="PF00535"/>
    </source>
</evidence>
<accession>A0ABX2T3G9</accession>
<dbReference type="CDD" id="cd04179">
    <property type="entry name" value="DPM_DPG-synthase_like"/>
    <property type="match status" value="1"/>
</dbReference>
<evidence type="ECO:0000313" key="9">
    <source>
        <dbReference type="EMBL" id="NYZ18855.1"/>
    </source>
</evidence>
<feature type="domain" description="Glycosyltransferase 2-like" evidence="8">
    <location>
        <begin position="4"/>
        <end position="165"/>
    </location>
</feature>
<reference evidence="9 10" key="1">
    <citation type="submission" date="2020-05" db="EMBL/GenBank/DDBJ databases">
        <title>Azospirillum oleiclasticum sp. nov, a nitrogen-fixing and heavy crude oil-emulsifying bacterium isolated from the crude oil of Yumen Oilfield.</title>
        <authorList>
            <person name="Wu D."/>
            <person name="Cai M."/>
            <person name="Zhang X."/>
        </authorList>
    </citation>
    <scope>NUCLEOTIDE SEQUENCE [LARGE SCALE GENOMIC DNA]</scope>
    <source>
        <strain evidence="9 10">ROY-1-1-2</strain>
    </source>
</reference>
<evidence type="ECO:0000256" key="2">
    <source>
        <dbReference type="ARBA" id="ARBA00022676"/>
    </source>
</evidence>
<dbReference type="Proteomes" id="UP000584642">
    <property type="component" value="Unassembled WGS sequence"/>
</dbReference>
<comment type="caution">
    <text evidence="9">The sequence shown here is derived from an EMBL/GenBank/DDBJ whole genome shotgun (WGS) entry which is preliminary data.</text>
</comment>
<keyword evidence="7" id="KW-0472">Membrane</keyword>
<name>A0ABX2T3G9_9PROT</name>
<keyword evidence="3" id="KW-0808">Transferase</keyword>
<dbReference type="InterPro" id="IPR050256">
    <property type="entry name" value="Glycosyltransferase_2"/>
</dbReference>
<evidence type="ECO:0000256" key="6">
    <source>
        <dbReference type="ARBA" id="ARBA00022989"/>
    </source>
</evidence>
<keyword evidence="4" id="KW-0812">Transmembrane</keyword>
<dbReference type="PANTHER" id="PTHR48090">
    <property type="entry name" value="UNDECAPRENYL-PHOSPHATE 4-DEOXY-4-FORMAMIDO-L-ARABINOSE TRANSFERASE-RELATED"/>
    <property type="match status" value="1"/>
</dbReference>
<dbReference type="SUPFAM" id="SSF53448">
    <property type="entry name" value="Nucleotide-diphospho-sugar transferases"/>
    <property type="match status" value="1"/>
</dbReference>
<dbReference type="Pfam" id="PF00535">
    <property type="entry name" value="Glycos_transf_2"/>
    <property type="match status" value="1"/>
</dbReference>
<evidence type="ECO:0000256" key="1">
    <source>
        <dbReference type="ARBA" id="ARBA00022475"/>
    </source>
</evidence>
<evidence type="ECO:0000256" key="5">
    <source>
        <dbReference type="ARBA" id="ARBA00022985"/>
    </source>
</evidence>
<protein>
    <submittedName>
        <fullName evidence="9">Glycosyltransferase family 2 protein</fullName>
    </submittedName>
</protein>
<dbReference type="InterPro" id="IPR001173">
    <property type="entry name" value="Glyco_trans_2-like"/>
</dbReference>
<evidence type="ECO:0000256" key="7">
    <source>
        <dbReference type="ARBA" id="ARBA00023136"/>
    </source>
</evidence>
<proteinExistence type="predicted"/>
<evidence type="ECO:0000256" key="4">
    <source>
        <dbReference type="ARBA" id="ARBA00022692"/>
    </source>
</evidence>
<keyword evidence="6" id="KW-1133">Transmembrane helix</keyword>
<sequence length="238" mass="25993">MRLSVVIPIFNEADNVLPLLDEIEHALAGGQPFEVVFVDDGSTDDTRARLAPAIAAGRVRLVRHLDRSGQSAAVRTGAKAARGAWIATLDGDGQNDPADIPNLLRRAAEGGADAPLLVGGLRLSRRDTWSKRAASRFANGIRQALLKDGCTDTGCGIKLFDRQAFLDLPYFAAMHRFLPALFRAHGHPVAYVPVNHRPRRRGTSKYTNLQRGLVGVVDLLGVYWLKRRTKLSAAVEDR</sequence>
<dbReference type="InterPro" id="IPR029044">
    <property type="entry name" value="Nucleotide-diphossugar_trans"/>
</dbReference>
<dbReference type="EMBL" id="JABFDB010000001">
    <property type="protein sequence ID" value="NYZ18855.1"/>
    <property type="molecule type" value="Genomic_DNA"/>
</dbReference>
<keyword evidence="2" id="KW-0328">Glycosyltransferase</keyword>
<evidence type="ECO:0000313" key="10">
    <source>
        <dbReference type="Proteomes" id="UP000584642"/>
    </source>
</evidence>
<organism evidence="9 10">
    <name type="scientific">Azospirillum oleiclasticum</name>
    <dbReference type="NCBI Taxonomy" id="2735135"/>
    <lineage>
        <taxon>Bacteria</taxon>
        <taxon>Pseudomonadati</taxon>
        <taxon>Pseudomonadota</taxon>
        <taxon>Alphaproteobacteria</taxon>
        <taxon>Rhodospirillales</taxon>
        <taxon>Azospirillaceae</taxon>
        <taxon>Azospirillum</taxon>
    </lineage>
</organism>
<dbReference type="Gene3D" id="3.90.550.10">
    <property type="entry name" value="Spore Coat Polysaccharide Biosynthesis Protein SpsA, Chain A"/>
    <property type="match status" value="1"/>
</dbReference>